<reference evidence="2 4" key="2">
    <citation type="submission" date="2016-11" db="EMBL/GenBank/DDBJ databases">
        <authorList>
            <person name="Jaros S."/>
            <person name="Januszkiewicz K."/>
            <person name="Wedrychowicz H."/>
        </authorList>
    </citation>
    <scope>NUCLEOTIDE SEQUENCE [LARGE SCALE GENOMIC DNA]</scope>
    <source>
        <strain evidence="2 4">DSM 27621</strain>
    </source>
</reference>
<name>A0A1M7HW75_9FLAO</name>
<dbReference type="RefSeq" id="WP_066692767.1">
    <property type="nucleotide sequence ID" value="NZ_FRBM01000013.1"/>
</dbReference>
<proteinExistence type="predicted"/>
<dbReference type="Proteomes" id="UP000184069">
    <property type="component" value="Unassembled WGS sequence"/>
</dbReference>
<dbReference type="NCBIfam" id="TIGR01200">
    <property type="entry name" value="GLPGLI"/>
    <property type="match status" value="1"/>
</dbReference>
<gene>
    <name evidence="1" type="ORF">BBH99_05420</name>
    <name evidence="2" type="ORF">SAMN05444407_1136</name>
</gene>
<dbReference type="EMBL" id="MAYF01000057">
    <property type="protein sequence ID" value="OCA79689.1"/>
    <property type="molecule type" value="Genomic_DNA"/>
</dbReference>
<evidence type="ECO:0000313" key="4">
    <source>
        <dbReference type="Proteomes" id="UP000184069"/>
    </source>
</evidence>
<dbReference type="EMBL" id="FRBM01000013">
    <property type="protein sequence ID" value="SHM32772.1"/>
    <property type="molecule type" value="Genomic_DNA"/>
</dbReference>
<evidence type="ECO:0000313" key="2">
    <source>
        <dbReference type="EMBL" id="SHM32772.1"/>
    </source>
</evidence>
<dbReference type="STRING" id="1423959.SAMN05444407_1136"/>
<organism evidence="2 4">
    <name type="scientific">Chryseobacterium contaminans</name>
    <dbReference type="NCBI Taxonomy" id="1423959"/>
    <lineage>
        <taxon>Bacteria</taxon>
        <taxon>Pseudomonadati</taxon>
        <taxon>Bacteroidota</taxon>
        <taxon>Flavobacteriia</taxon>
        <taxon>Flavobacteriales</taxon>
        <taxon>Weeksellaceae</taxon>
        <taxon>Chryseobacterium group</taxon>
        <taxon>Chryseobacterium</taxon>
    </lineage>
</organism>
<evidence type="ECO:0000313" key="1">
    <source>
        <dbReference type="EMBL" id="OCA79689.1"/>
    </source>
</evidence>
<dbReference type="InterPro" id="IPR005901">
    <property type="entry name" value="GLPGLI"/>
</dbReference>
<reference evidence="1 3" key="1">
    <citation type="submission" date="2016-07" db="EMBL/GenBank/DDBJ databases">
        <authorList>
            <person name="Jeong J.-J."/>
            <person name="Kim D.W."/>
            <person name="Sang M.K."/>
            <person name="Choi I.-G."/>
            <person name="Kim K.D."/>
        </authorList>
    </citation>
    <scope>NUCLEOTIDE SEQUENCE [LARGE SCALE GENOMIC DNA]</scope>
    <source>
        <strain evidence="1 3">C-26</strain>
    </source>
</reference>
<protein>
    <submittedName>
        <fullName evidence="2">GLPGLI family protein</fullName>
    </submittedName>
</protein>
<dbReference type="Proteomes" id="UP000093508">
    <property type="component" value="Unassembled WGS sequence"/>
</dbReference>
<dbReference type="AlphaFoldDB" id="A0A1M7HW75"/>
<dbReference type="Pfam" id="PF09697">
    <property type="entry name" value="Porph_ging"/>
    <property type="match status" value="1"/>
</dbReference>
<sequence length="267" mass="31237">MNCKLLITFVLLSFAQNFYSQDIRIDYNLVYKEDTLSSETVSKKMVLLVQDGESRFCTEKQYQVDSLRSIGFKGFAMGDHVFDAVKDKQNRSSKYYYILADVYKLTEPIQLDWKIEKEVAEKYGYNCQKATLSYKGRDWEAWFTQDIPLQEGPYVFKGLPGLIVEMEDKSHSYKFSFSGLKKGFHKMDFEGFSAKPMDISRSNLKKAMLDYYNDPFREMRTGNVKAKFKDEKGNDVEPDFREMTKKTQSFLKKNNNPIELSEAIKYP</sequence>
<keyword evidence="3" id="KW-1185">Reference proteome</keyword>
<dbReference type="OrthoDB" id="1440774at2"/>
<accession>A0A1M7HW75</accession>
<evidence type="ECO:0000313" key="3">
    <source>
        <dbReference type="Proteomes" id="UP000093508"/>
    </source>
</evidence>